<organism evidence="2 3">
    <name type="scientific">Carpediemonas membranifera</name>
    <dbReference type="NCBI Taxonomy" id="201153"/>
    <lineage>
        <taxon>Eukaryota</taxon>
        <taxon>Metamonada</taxon>
        <taxon>Carpediemonas-like organisms</taxon>
        <taxon>Carpediemonas</taxon>
    </lineage>
</organism>
<comment type="caution">
    <text evidence="2">The sequence shown here is derived from an EMBL/GenBank/DDBJ whole genome shotgun (WGS) entry which is preliminary data.</text>
</comment>
<keyword evidence="1" id="KW-0812">Transmembrane</keyword>
<keyword evidence="1" id="KW-1133">Transmembrane helix</keyword>
<feature type="transmembrane region" description="Helical" evidence="1">
    <location>
        <begin position="35"/>
        <end position="53"/>
    </location>
</feature>
<gene>
    <name evidence="2" type="ORF">J8273_0672</name>
</gene>
<feature type="transmembrane region" description="Helical" evidence="1">
    <location>
        <begin position="179"/>
        <end position="196"/>
    </location>
</feature>
<protein>
    <submittedName>
        <fullName evidence="2">Uncharacterized protein</fullName>
    </submittedName>
</protein>
<reference evidence="2" key="1">
    <citation type="submission" date="2021-05" db="EMBL/GenBank/DDBJ databases">
        <title>A free-living protist that lacks canonical eukaryotic 1 DNA replication and segregation systems.</title>
        <authorList>
            <person name="Salas-Leiva D.E."/>
            <person name="Tromer E.C."/>
            <person name="Curtis B.A."/>
            <person name="Jerlstrom-Hultqvist J."/>
            <person name="Kolisko M."/>
            <person name="Yi Z."/>
            <person name="Salas-Leiva J.S."/>
            <person name="Gallot-Lavallee L."/>
            <person name="Kops G.J.P.L."/>
            <person name="Archibald J.M."/>
            <person name="Simpson A.G.B."/>
            <person name="Roger A.J."/>
        </authorList>
    </citation>
    <scope>NUCLEOTIDE SEQUENCE</scope>
    <source>
        <strain evidence="2">BICM</strain>
    </source>
</reference>
<keyword evidence="3" id="KW-1185">Reference proteome</keyword>
<keyword evidence="1" id="KW-0472">Membrane</keyword>
<accession>A0A8J6BHF7</accession>
<evidence type="ECO:0000313" key="3">
    <source>
        <dbReference type="Proteomes" id="UP000717585"/>
    </source>
</evidence>
<dbReference type="Proteomes" id="UP000717585">
    <property type="component" value="Unassembled WGS sequence"/>
</dbReference>
<sequence>MRYTLFILIVIIIIPLLVSVSTYYVVNSPPESREVLMRVLGAIFAGLGHNSGLQMTKSSNNTVFTSDYSKTKHSCALSTEKAIARALAHEAGRHICDRATQHIFSVSQAITIAKSGCKLTSEDRTQIDEHVRAIINGTDMDTGLVGVHAAIEDGRPVLWSAEPRGILACRVRALLSNNALVVLVLGLGLFALSLAIRKRRERTGRLAALGLIIQTILSTHTSGLPPAKIVEIIEQRGVRVGQGDMDAVCSLLLSEGRIECVGVRGAIVWRRLT</sequence>
<dbReference type="AlphaFoldDB" id="A0A8J6BHF7"/>
<evidence type="ECO:0000256" key="1">
    <source>
        <dbReference type="SAM" id="Phobius"/>
    </source>
</evidence>
<name>A0A8J6BHF7_9EUKA</name>
<proteinExistence type="predicted"/>
<dbReference type="EMBL" id="JAHDYR010000001">
    <property type="protein sequence ID" value="KAG9397542.1"/>
    <property type="molecule type" value="Genomic_DNA"/>
</dbReference>
<feature type="transmembrane region" description="Helical" evidence="1">
    <location>
        <begin position="6"/>
        <end position="26"/>
    </location>
</feature>
<evidence type="ECO:0000313" key="2">
    <source>
        <dbReference type="EMBL" id="KAG9397542.1"/>
    </source>
</evidence>